<accession>A0A4Z1T7C1</accession>
<feature type="region of interest" description="Disordered" evidence="1">
    <location>
        <begin position="108"/>
        <end position="186"/>
    </location>
</feature>
<dbReference type="AlphaFoldDB" id="A0A4Z1T7C1"/>
<name>A0A4Z1T7C1_GIAMU</name>
<dbReference type="EMBL" id="VDLU01000002">
    <property type="protein sequence ID" value="TNJ28391.1"/>
    <property type="molecule type" value="Genomic_DNA"/>
</dbReference>
<keyword evidence="3" id="KW-1185">Reference proteome</keyword>
<proteinExistence type="predicted"/>
<feature type="region of interest" description="Disordered" evidence="1">
    <location>
        <begin position="21"/>
        <end position="76"/>
    </location>
</feature>
<dbReference type="Proteomes" id="UP000315496">
    <property type="component" value="Chromosome 2"/>
</dbReference>
<evidence type="ECO:0000313" key="2">
    <source>
        <dbReference type="EMBL" id="TNJ28391.1"/>
    </source>
</evidence>
<evidence type="ECO:0000313" key="3">
    <source>
        <dbReference type="Proteomes" id="UP000315496"/>
    </source>
</evidence>
<dbReference type="VEuPathDB" id="GiardiaDB:GMRT_12523"/>
<dbReference type="OrthoDB" id="10251173at2759"/>
<comment type="caution">
    <text evidence="2">The sequence shown here is derived from an EMBL/GenBank/DDBJ whole genome shotgun (WGS) entry which is preliminary data.</text>
</comment>
<feature type="compositionally biased region" description="Polar residues" evidence="1">
    <location>
        <begin position="175"/>
        <end position="186"/>
    </location>
</feature>
<sequence length="268" mass="28995">MASTRLRDLYTEEEDQRYFSISESSVPASAQSARISSNYNRCSTPKRSSSLSKSFNADDLPEGGSWRPVATPNPNAMRRYSTWRTATDSGTFTDGGSESRVQVKIRKIANPYAPVSGGSERSPDRAGSPRGPTTYAGPRNYQAPTYERYGGASSGQGARAKSPGDGLRRSKSRESSGYTLRTRNSNEITPRLPAINADARAKRQAEQMFTEPKIALPTASAYAKAGMTQADPHFASWKPRGVRASSQGAQPVRGSSLASLPVLNKPHQ</sequence>
<feature type="compositionally biased region" description="Polar residues" evidence="1">
    <location>
        <begin position="21"/>
        <end position="42"/>
    </location>
</feature>
<feature type="compositionally biased region" description="Low complexity" evidence="1">
    <location>
        <begin position="43"/>
        <end position="54"/>
    </location>
</feature>
<reference evidence="2 3" key="1">
    <citation type="submission" date="2019-05" db="EMBL/GenBank/DDBJ databases">
        <title>The compact genome of Giardia muris reveals important steps in the evolution of intestinal protozoan parasites.</title>
        <authorList>
            <person name="Xu F."/>
            <person name="Jimenez-Gonzalez A."/>
            <person name="Einarsson E."/>
            <person name="Astvaldsson A."/>
            <person name="Peirasmaki D."/>
            <person name="Eckmann L."/>
            <person name="Andersson J.O."/>
            <person name="Svard S.G."/>
            <person name="Jerlstrom-Hultqvist J."/>
        </authorList>
    </citation>
    <scope>NUCLEOTIDE SEQUENCE [LARGE SCALE GENOMIC DNA]</scope>
    <source>
        <strain evidence="2 3">Roberts-Thomson</strain>
    </source>
</reference>
<evidence type="ECO:0000256" key="1">
    <source>
        <dbReference type="SAM" id="MobiDB-lite"/>
    </source>
</evidence>
<organism evidence="2 3">
    <name type="scientific">Giardia muris</name>
    <dbReference type="NCBI Taxonomy" id="5742"/>
    <lineage>
        <taxon>Eukaryota</taxon>
        <taxon>Metamonada</taxon>
        <taxon>Diplomonadida</taxon>
        <taxon>Hexamitidae</taxon>
        <taxon>Giardiinae</taxon>
        <taxon>Giardia</taxon>
    </lineage>
</organism>
<feature type="region of interest" description="Disordered" evidence="1">
    <location>
        <begin position="238"/>
        <end position="268"/>
    </location>
</feature>
<gene>
    <name evidence="2" type="ORF">GMRT_12523</name>
</gene>
<protein>
    <submittedName>
        <fullName evidence="2">Uncharacterized protein</fullName>
    </submittedName>
</protein>